<dbReference type="PANTHER" id="PTHR24559:SF444">
    <property type="entry name" value="REVERSE TRANSCRIPTASE DOMAIN-CONTAINING PROTEIN"/>
    <property type="match status" value="1"/>
</dbReference>
<protein>
    <recommendedName>
        <fullName evidence="3">Reverse transcriptase</fullName>
    </recommendedName>
</protein>
<dbReference type="Proteomes" id="UP001454036">
    <property type="component" value="Unassembled WGS sequence"/>
</dbReference>
<sequence>MSTLCMYPLNKKANIIDEKNQAVRIEVELLLKADAIRELQFPEWIANVVLVKKPNGTWRMCTHFTTLNKACPKDFTPYHVLRGL</sequence>
<dbReference type="PANTHER" id="PTHR24559">
    <property type="entry name" value="TRANSPOSON TY3-I GAG-POL POLYPROTEIN"/>
    <property type="match status" value="1"/>
</dbReference>
<organism evidence="1 2">
    <name type="scientific">Lithospermum erythrorhizon</name>
    <name type="common">Purple gromwell</name>
    <name type="synonym">Lithospermum officinale var. erythrorhizon</name>
    <dbReference type="NCBI Taxonomy" id="34254"/>
    <lineage>
        <taxon>Eukaryota</taxon>
        <taxon>Viridiplantae</taxon>
        <taxon>Streptophyta</taxon>
        <taxon>Embryophyta</taxon>
        <taxon>Tracheophyta</taxon>
        <taxon>Spermatophyta</taxon>
        <taxon>Magnoliopsida</taxon>
        <taxon>eudicotyledons</taxon>
        <taxon>Gunneridae</taxon>
        <taxon>Pentapetalae</taxon>
        <taxon>asterids</taxon>
        <taxon>lamiids</taxon>
        <taxon>Boraginales</taxon>
        <taxon>Boraginaceae</taxon>
        <taxon>Boraginoideae</taxon>
        <taxon>Lithospermeae</taxon>
        <taxon>Lithospermum</taxon>
    </lineage>
</organism>
<comment type="caution">
    <text evidence="1">The sequence shown here is derived from an EMBL/GenBank/DDBJ whole genome shotgun (WGS) entry which is preliminary data.</text>
</comment>
<dbReference type="AlphaFoldDB" id="A0AAV3Q6C8"/>
<evidence type="ECO:0008006" key="3">
    <source>
        <dbReference type="Google" id="ProtNLM"/>
    </source>
</evidence>
<proteinExistence type="predicted"/>
<dbReference type="Gene3D" id="3.10.10.10">
    <property type="entry name" value="HIV Type 1 Reverse Transcriptase, subunit A, domain 1"/>
    <property type="match status" value="1"/>
</dbReference>
<evidence type="ECO:0000313" key="2">
    <source>
        <dbReference type="Proteomes" id="UP001454036"/>
    </source>
</evidence>
<dbReference type="InterPro" id="IPR053134">
    <property type="entry name" value="RNA-dir_DNA_polymerase"/>
</dbReference>
<gene>
    <name evidence="1" type="ORF">LIER_15504</name>
</gene>
<dbReference type="EMBL" id="BAABME010003362">
    <property type="protein sequence ID" value="GAA0158496.1"/>
    <property type="molecule type" value="Genomic_DNA"/>
</dbReference>
<dbReference type="SUPFAM" id="SSF56672">
    <property type="entry name" value="DNA/RNA polymerases"/>
    <property type="match status" value="1"/>
</dbReference>
<name>A0AAV3Q6C8_LITER</name>
<keyword evidence="2" id="KW-1185">Reference proteome</keyword>
<dbReference type="InterPro" id="IPR043502">
    <property type="entry name" value="DNA/RNA_pol_sf"/>
</dbReference>
<evidence type="ECO:0000313" key="1">
    <source>
        <dbReference type="EMBL" id="GAA0158496.1"/>
    </source>
</evidence>
<accession>A0AAV3Q6C8</accession>
<reference evidence="1 2" key="1">
    <citation type="submission" date="2024-01" db="EMBL/GenBank/DDBJ databases">
        <title>The complete chloroplast genome sequence of Lithospermum erythrorhizon: insights into the phylogenetic relationship among Boraginaceae species and the maternal lineages of purple gromwells.</title>
        <authorList>
            <person name="Okada T."/>
            <person name="Watanabe K."/>
        </authorList>
    </citation>
    <scope>NUCLEOTIDE SEQUENCE [LARGE SCALE GENOMIC DNA]</scope>
</reference>